<dbReference type="GO" id="GO:0001227">
    <property type="term" value="F:DNA-binding transcription repressor activity, RNA polymerase II-specific"/>
    <property type="evidence" value="ECO:0007669"/>
    <property type="project" value="InterPro"/>
</dbReference>
<feature type="compositionally biased region" description="Polar residues" evidence="1">
    <location>
        <begin position="644"/>
        <end position="655"/>
    </location>
</feature>
<gene>
    <name evidence="3" type="ORF">IWW36_004070</name>
</gene>
<comment type="caution">
    <text evidence="3">The sequence shown here is derived from an EMBL/GenBank/DDBJ whole genome shotgun (WGS) entry which is preliminary data.</text>
</comment>
<reference evidence="3" key="1">
    <citation type="submission" date="2022-07" db="EMBL/GenBank/DDBJ databases">
        <title>Phylogenomic reconstructions and comparative analyses of Kickxellomycotina fungi.</title>
        <authorList>
            <person name="Reynolds N.K."/>
            <person name="Stajich J.E."/>
            <person name="Barry K."/>
            <person name="Grigoriev I.V."/>
            <person name="Crous P."/>
            <person name="Smith M.E."/>
        </authorList>
    </citation>
    <scope>NUCLEOTIDE SEQUENCE</scope>
    <source>
        <strain evidence="3">NRRL 1566</strain>
    </source>
</reference>
<accession>A0A9W8LZE6</accession>
<feature type="compositionally biased region" description="Acidic residues" evidence="1">
    <location>
        <begin position="43"/>
        <end position="53"/>
    </location>
</feature>
<feature type="region of interest" description="Disordered" evidence="1">
    <location>
        <begin position="571"/>
        <end position="667"/>
    </location>
</feature>
<name>A0A9W8LZE6_9FUNG</name>
<dbReference type="EMBL" id="JANBUW010000404">
    <property type="protein sequence ID" value="KAJ2847013.1"/>
    <property type="molecule type" value="Genomic_DNA"/>
</dbReference>
<feature type="compositionally biased region" description="Basic and acidic residues" evidence="1">
    <location>
        <begin position="634"/>
        <end position="643"/>
    </location>
</feature>
<feature type="compositionally biased region" description="Polar residues" evidence="1">
    <location>
        <begin position="82"/>
        <end position="93"/>
    </location>
</feature>
<dbReference type="InterPro" id="IPR006608">
    <property type="entry name" value="CC2D1A/B_DM14"/>
</dbReference>
<dbReference type="SMART" id="SM00685">
    <property type="entry name" value="DM14"/>
    <property type="match status" value="1"/>
</dbReference>
<dbReference type="PANTHER" id="PTHR13076:SF9">
    <property type="entry name" value="COILED-COIL AND C2 DOMAIN-CONTAINING PROTEIN 1-LIKE"/>
    <property type="match status" value="1"/>
</dbReference>
<feature type="compositionally biased region" description="Basic and acidic residues" evidence="1">
    <location>
        <begin position="591"/>
        <end position="600"/>
    </location>
</feature>
<evidence type="ECO:0000313" key="4">
    <source>
        <dbReference type="Proteomes" id="UP001139887"/>
    </source>
</evidence>
<feature type="compositionally biased region" description="Polar residues" evidence="1">
    <location>
        <begin position="228"/>
        <end position="249"/>
    </location>
</feature>
<organism evidence="3 4">
    <name type="scientific">Coemansia brasiliensis</name>
    <dbReference type="NCBI Taxonomy" id="2650707"/>
    <lineage>
        <taxon>Eukaryota</taxon>
        <taxon>Fungi</taxon>
        <taxon>Fungi incertae sedis</taxon>
        <taxon>Zoopagomycota</taxon>
        <taxon>Kickxellomycotina</taxon>
        <taxon>Kickxellomycetes</taxon>
        <taxon>Kickxellales</taxon>
        <taxon>Kickxellaceae</taxon>
        <taxon>Coemansia</taxon>
    </lineage>
</organism>
<feature type="compositionally biased region" description="Polar residues" evidence="1">
    <location>
        <begin position="601"/>
        <end position="612"/>
    </location>
</feature>
<feature type="region of interest" description="Disordered" evidence="1">
    <location>
        <begin position="80"/>
        <end position="108"/>
    </location>
</feature>
<protein>
    <recommendedName>
        <fullName evidence="2">DM14 domain-containing protein</fullName>
    </recommendedName>
</protein>
<dbReference type="AlphaFoldDB" id="A0A9W8LZE6"/>
<dbReference type="Proteomes" id="UP001139887">
    <property type="component" value="Unassembled WGS sequence"/>
</dbReference>
<evidence type="ECO:0000256" key="1">
    <source>
        <dbReference type="SAM" id="MobiDB-lite"/>
    </source>
</evidence>
<evidence type="ECO:0000259" key="2">
    <source>
        <dbReference type="SMART" id="SM00685"/>
    </source>
</evidence>
<proteinExistence type="predicted"/>
<feature type="compositionally biased region" description="Polar residues" evidence="1">
    <location>
        <begin position="11"/>
        <end position="23"/>
    </location>
</feature>
<feature type="region of interest" description="Disordered" evidence="1">
    <location>
        <begin position="204"/>
        <end position="289"/>
    </location>
</feature>
<dbReference type="InterPro" id="IPR039725">
    <property type="entry name" value="CC2D1A/B"/>
</dbReference>
<feature type="region of interest" description="Disordered" evidence="1">
    <location>
        <begin position="1"/>
        <end position="53"/>
    </location>
</feature>
<feature type="compositionally biased region" description="Low complexity" evidence="1">
    <location>
        <begin position="266"/>
        <end position="276"/>
    </location>
</feature>
<keyword evidence="4" id="KW-1185">Reference proteome</keyword>
<sequence length="800" mass="86762">MYLIAGRRRGSSTAAQKRASGSESKYGETVSAPPAVDVPDTGQLEDEDIGEFDEADLKDPELLNELEALRQEMGIAAPAVAQSASKPTASVATTPAAHAGQLQADHDDSDAINEEEVTEEDMNDPELLAQLSQLAGAPSKLAASKPVASELPAAPAIDEKLASALEARGLDFKQAALSAKRQGQMERAREMLVQMKRVQAAEKAVRQGEQLPSDFVIPSVPAEEPAQQAASSRMQTETASSVQPESASRMQPAANAQPKAKDTATRRAGARAATRAEPGSSGGKRQLAAAHAELSQVTLEDDTDDLKLLATSIEAMEKQLLEQTAEATRLAAYFLKSGDKTRALEFHRLRKQAAADTATVKSLAANGQAAPPILHREVQWRQPAEQRRDIGAGQLQVAVDRVFSEGDLAATFNGPSDFYVQWSLPWPRDKGTRGYTPTLKLRDFEACKGDLPVSYTHSIDMIDRRNTRPLQRWAERARLTVELYKYSGLLWGSQLIGRAVLPLAALRSQSEVSAVLQIEPVSGSLTRAGRPLPGGPVFVHVAARLRLPLSNSPETIVRCERWIYVDMPRLSQPASEPHEPLSGKTDSSTQVKERQVKSEQKSPQTSPVQSHAQAKPASEYHEPVSDKANCPTQADEHKSKTEQEPLQTSPVQSHAQAEPVRRPAIAQISTDKQPELEMDDLEVQMDMVDGLVSNAVLNMELEQIPARIRAAGSNSEATEHLHDLEAAINLRKSVVATLVGAGTLTIQGYMDSVAQEIVQARQWALAAKRGGRKDLAVRALQRIKTMQNEINEMKAAMVAE</sequence>
<dbReference type="OrthoDB" id="19996at2759"/>
<dbReference type="PANTHER" id="PTHR13076">
    <property type="entry name" value="COILED-COIL AND C2 DOMAIN-CONTAINING PROTEIN 1-LIKE"/>
    <property type="match status" value="1"/>
</dbReference>
<feature type="compositionally biased region" description="Basic residues" evidence="1">
    <location>
        <begin position="1"/>
        <end position="10"/>
    </location>
</feature>
<evidence type="ECO:0000313" key="3">
    <source>
        <dbReference type="EMBL" id="KAJ2847013.1"/>
    </source>
</evidence>
<feature type="domain" description="DM14" evidence="2">
    <location>
        <begin position="162"/>
        <end position="221"/>
    </location>
</feature>